<dbReference type="InterPro" id="IPR035911">
    <property type="entry name" value="MurE/MurF_N"/>
</dbReference>
<feature type="domain" description="Mur ligase C-terminal" evidence="22">
    <location>
        <begin position="335"/>
        <end position="460"/>
    </location>
</feature>
<dbReference type="Gene3D" id="3.40.1190.10">
    <property type="entry name" value="Mur-like, catalytic domain"/>
    <property type="match status" value="1"/>
</dbReference>
<evidence type="ECO:0000256" key="15">
    <source>
        <dbReference type="ARBA" id="ARBA00072883"/>
    </source>
</evidence>
<feature type="modified residue" description="N6-carboxylysine" evidence="19">
    <location>
        <position position="220"/>
    </location>
</feature>
<dbReference type="FunFam" id="3.90.190.20:FF:000006">
    <property type="entry name" value="UDP-N-acetylmuramoyl-L-alanyl-D-glutamate--2,6-diaminopimelate ligase"/>
    <property type="match status" value="1"/>
</dbReference>
<dbReference type="NCBIfam" id="TIGR01085">
    <property type="entry name" value="murE"/>
    <property type="match status" value="1"/>
</dbReference>
<dbReference type="GO" id="GO:0008765">
    <property type="term" value="F:UDP-N-acetylmuramoylalanyl-D-glutamate-2,6-diaminopimelate ligase activity"/>
    <property type="evidence" value="ECO:0007669"/>
    <property type="project" value="UniProtKB-UniRule"/>
</dbReference>
<proteinExistence type="inferred from homology"/>
<evidence type="ECO:0000256" key="7">
    <source>
        <dbReference type="ARBA" id="ARBA00022840"/>
    </source>
</evidence>
<keyword evidence="3 19" id="KW-0963">Cytoplasm</keyword>
<evidence type="ECO:0000256" key="20">
    <source>
        <dbReference type="RuleBase" id="RU004135"/>
    </source>
</evidence>
<dbReference type="NCBIfam" id="NF001126">
    <property type="entry name" value="PRK00139.1-4"/>
    <property type="match status" value="1"/>
</dbReference>
<evidence type="ECO:0000256" key="17">
    <source>
        <dbReference type="ARBA" id="ARBA00076158"/>
    </source>
</evidence>
<dbReference type="GO" id="GO:0051301">
    <property type="term" value="P:cell division"/>
    <property type="evidence" value="ECO:0007669"/>
    <property type="project" value="UniProtKB-KW"/>
</dbReference>
<feature type="binding site" evidence="19">
    <location>
        <begin position="111"/>
        <end position="117"/>
    </location>
    <ligand>
        <name>ATP</name>
        <dbReference type="ChEBI" id="CHEBI:30616"/>
    </ligand>
</feature>
<evidence type="ECO:0000256" key="13">
    <source>
        <dbReference type="ARBA" id="ARBA00056782"/>
    </source>
</evidence>
<keyword evidence="7 19" id="KW-0067">ATP-binding</keyword>
<keyword evidence="19" id="KW-0460">Magnesium</keyword>
<feature type="binding site" evidence="19">
    <location>
        <position position="458"/>
    </location>
    <ligand>
        <name>meso-2,6-diaminopimelate</name>
        <dbReference type="ChEBI" id="CHEBI:57791"/>
    </ligand>
</feature>
<evidence type="ECO:0000256" key="19">
    <source>
        <dbReference type="HAMAP-Rule" id="MF_00208"/>
    </source>
</evidence>
<evidence type="ECO:0000256" key="3">
    <source>
        <dbReference type="ARBA" id="ARBA00022490"/>
    </source>
</evidence>
<comment type="function">
    <text evidence="13 19">Catalyzes the addition of meso-diaminopimelic acid to the nucleotide precursor UDP-N-acetylmuramoyl-L-alanyl-D-glutamate (UMAG) in the biosynthesis of bacterial cell-wall peptidoglycan.</text>
</comment>
<feature type="binding site" evidence="19">
    <location>
        <position position="384"/>
    </location>
    <ligand>
        <name>meso-2,6-diaminopimelate</name>
        <dbReference type="ChEBI" id="CHEBI:57791"/>
    </ligand>
</feature>
<accession>A0A9J6ZHH0</accession>
<feature type="binding site" evidence="19">
    <location>
        <begin position="153"/>
        <end position="154"/>
    </location>
    <ligand>
        <name>UDP-N-acetyl-alpha-D-muramoyl-L-alanyl-D-glutamate</name>
        <dbReference type="ChEBI" id="CHEBI:83900"/>
    </ligand>
</feature>
<dbReference type="EMBL" id="CP097899">
    <property type="protein sequence ID" value="URN95185.1"/>
    <property type="molecule type" value="Genomic_DNA"/>
</dbReference>
<gene>
    <name evidence="19" type="primary">murE</name>
    <name evidence="24" type="ORF">NAG76_02695</name>
</gene>
<sequence length="492" mass="54415">MKLEQLINKLLFTHIIGDVDVEVAGIHNDSRAIKDNDMFVCTKGAKENGHDYIPQAIANGAKIIVIQDKQEQYVEGITYILVPDTGKAASIMVDEFYGSPTHQLKLIGVTGTNGKTTTTNLIEHILTYHQHKTGVIGTIEIRYPGYQEEAKLTTPLCYELQRYFYNMKQADVDYAVMEVSSHSLDLGRVHGCRFKTAVFTNLTQDHLDYHVTMEAYGEAKGLLFAQLGNDYEQASYAVLNSDDPWSERYARKTSAQIITYGLGEDALVRATNINITAAGTSFTLTTPLGELELSTKLIGKFNVYNLLAAISAVIPEGLSLDQIKEAIEGVEGVPGRFEAVQQGQPFAVVVDYAHTPDSLENVLRTAQQLEPRKLICVVGCGGDRDRTKRPLMANIAIEMADHVYFTSDNPRTEDPIAILADMTNHLTAEHYTTNVDRKLAIEDAINEAQAGDIIVIAGKGHENYQIIGTVKSHFDDKEIARDQLIARGYTQS</sequence>
<dbReference type="NCBIfam" id="NF001124">
    <property type="entry name" value="PRK00139.1-2"/>
    <property type="match status" value="1"/>
</dbReference>
<reference evidence="24" key="1">
    <citation type="submission" date="2022-05" db="EMBL/GenBank/DDBJ databases">
        <title>Novel bacterial taxa in a minimal lignocellulolytic consortium and its capacity to transform plastics disclosed by genome-resolved metagenomics.</title>
        <authorList>
            <person name="Rodriguez C.A.D."/>
            <person name="Diaz-Garcia L."/>
            <person name="Herrera K."/>
            <person name="Tarazona N.A."/>
            <person name="Sproer C."/>
            <person name="Overmann J."/>
            <person name="Jimenez D.J."/>
        </authorList>
    </citation>
    <scope>NUCLEOTIDE SEQUENCE</scope>
    <source>
        <strain evidence="24">MAG5</strain>
    </source>
</reference>
<dbReference type="InterPro" id="IPR004101">
    <property type="entry name" value="Mur_ligase_C"/>
</dbReference>
<dbReference type="PROSITE" id="PS01011">
    <property type="entry name" value="FOLYLPOLYGLU_SYNT_1"/>
    <property type="match status" value="1"/>
</dbReference>
<comment type="pathway">
    <text evidence="1 19 20">Cell wall biogenesis; peptidoglycan biosynthesis.</text>
</comment>
<evidence type="ECO:0000256" key="9">
    <source>
        <dbReference type="ARBA" id="ARBA00022984"/>
    </source>
</evidence>
<evidence type="ECO:0000259" key="22">
    <source>
        <dbReference type="Pfam" id="PF02875"/>
    </source>
</evidence>
<comment type="subcellular location">
    <subcellularLocation>
        <location evidence="19 20">Cytoplasm</location>
    </subcellularLocation>
</comment>
<dbReference type="GO" id="GO:0005524">
    <property type="term" value="F:ATP binding"/>
    <property type="evidence" value="ECO:0007669"/>
    <property type="project" value="UniProtKB-UniRule"/>
</dbReference>
<evidence type="ECO:0000256" key="4">
    <source>
        <dbReference type="ARBA" id="ARBA00022598"/>
    </source>
</evidence>
<dbReference type="GO" id="GO:0009252">
    <property type="term" value="P:peptidoglycan biosynthetic process"/>
    <property type="evidence" value="ECO:0007669"/>
    <property type="project" value="UniProtKB-UniRule"/>
</dbReference>
<dbReference type="InterPro" id="IPR036565">
    <property type="entry name" value="Mur-like_cat_sf"/>
</dbReference>
<dbReference type="GO" id="GO:0008360">
    <property type="term" value="P:regulation of cell shape"/>
    <property type="evidence" value="ECO:0007669"/>
    <property type="project" value="UniProtKB-KW"/>
</dbReference>
<dbReference type="InterPro" id="IPR000713">
    <property type="entry name" value="Mur_ligase_N"/>
</dbReference>
<comment type="similarity">
    <text evidence="2 19">Belongs to the MurCDEF family. MurE subfamily.</text>
</comment>
<feature type="binding site" evidence="19">
    <location>
        <position position="462"/>
    </location>
    <ligand>
        <name>meso-2,6-diaminopimelate</name>
        <dbReference type="ChEBI" id="CHEBI:57791"/>
    </ligand>
</feature>
<dbReference type="KEGG" id="plig:NAG76_02695"/>
<evidence type="ECO:0000313" key="25">
    <source>
        <dbReference type="Proteomes" id="UP001056756"/>
    </source>
</evidence>
<dbReference type="GO" id="GO:0071555">
    <property type="term" value="P:cell wall organization"/>
    <property type="evidence" value="ECO:0007669"/>
    <property type="project" value="UniProtKB-KW"/>
</dbReference>
<evidence type="ECO:0000256" key="8">
    <source>
        <dbReference type="ARBA" id="ARBA00022960"/>
    </source>
</evidence>
<dbReference type="Gene3D" id="3.90.190.20">
    <property type="entry name" value="Mur ligase, C-terminal domain"/>
    <property type="match status" value="1"/>
</dbReference>
<dbReference type="GO" id="GO:0004326">
    <property type="term" value="F:tetrahydrofolylpolyglutamate synthase activity"/>
    <property type="evidence" value="ECO:0007669"/>
    <property type="project" value="InterPro"/>
</dbReference>
<dbReference type="HAMAP" id="MF_00208">
    <property type="entry name" value="MurE"/>
    <property type="match status" value="1"/>
</dbReference>
<keyword evidence="8 19" id="KW-0133">Cell shape</keyword>
<dbReference type="GO" id="GO:0000287">
    <property type="term" value="F:magnesium ion binding"/>
    <property type="evidence" value="ECO:0007669"/>
    <property type="project" value="UniProtKB-UniRule"/>
</dbReference>
<keyword evidence="9 19" id="KW-0573">Peptidoglycan synthesis</keyword>
<keyword evidence="5 19" id="KW-0132">Cell division</keyword>
<evidence type="ECO:0000256" key="2">
    <source>
        <dbReference type="ARBA" id="ARBA00005898"/>
    </source>
</evidence>
<dbReference type="Proteomes" id="UP001056756">
    <property type="component" value="Chromosome"/>
</dbReference>
<dbReference type="InterPro" id="IPR013221">
    <property type="entry name" value="Mur_ligase_cen"/>
</dbReference>
<dbReference type="AlphaFoldDB" id="A0A9J6ZHH0"/>
<keyword evidence="4 19" id="KW-0436">Ligase</keyword>
<evidence type="ECO:0000256" key="18">
    <source>
        <dbReference type="ARBA" id="ARBA00081560"/>
    </source>
</evidence>
<feature type="domain" description="Mur ligase N-terminal catalytic" evidence="21">
    <location>
        <begin position="23"/>
        <end position="72"/>
    </location>
</feature>
<evidence type="ECO:0000256" key="11">
    <source>
        <dbReference type="ARBA" id="ARBA00023316"/>
    </source>
</evidence>
<organism evidence="24 25">
    <name type="scientific">Candidatus Pristimantibacillus lignocellulolyticus</name>
    <dbReference type="NCBI Taxonomy" id="2994561"/>
    <lineage>
        <taxon>Bacteria</taxon>
        <taxon>Bacillati</taxon>
        <taxon>Bacillota</taxon>
        <taxon>Bacilli</taxon>
        <taxon>Bacillales</taxon>
        <taxon>Paenibacillaceae</taxon>
        <taxon>Candidatus Pristimantibacillus</taxon>
    </lineage>
</organism>
<dbReference type="InterPro" id="IPR036615">
    <property type="entry name" value="Mur_ligase_C_dom_sf"/>
</dbReference>
<evidence type="ECO:0000256" key="16">
    <source>
        <dbReference type="ARBA" id="ARBA00075482"/>
    </source>
</evidence>
<comment type="cofactor">
    <cofactor evidence="19">
        <name>Mg(2+)</name>
        <dbReference type="ChEBI" id="CHEBI:18420"/>
    </cofactor>
</comment>
<evidence type="ECO:0000256" key="1">
    <source>
        <dbReference type="ARBA" id="ARBA00004752"/>
    </source>
</evidence>
<evidence type="ECO:0000256" key="5">
    <source>
        <dbReference type="ARBA" id="ARBA00022618"/>
    </source>
</evidence>
<dbReference type="EC" id="6.3.2.13" evidence="14 19"/>
<dbReference type="Gene3D" id="3.40.1390.10">
    <property type="entry name" value="MurE/MurF, N-terminal domain"/>
    <property type="match status" value="1"/>
</dbReference>
<protein>
    <recommendedName>
        <fullName evidence="15 19">UDP-N-acetylmuramoyl-L-alanyl-D-glutamate--2,6-diaminopimelate ligase</fullName>
        <ecNumber evidence="14 19">6.3.2.13</ecNumber>
    </recommendedName>
    <alternativeName>
        <fullName evidence="16 19">Meso-A2pm-adding enzyme</fullName>
    </alternativeName>
    <alternativeName>
        <fullName evidence="17 19">Meso-diaminopimelate-adding enzyme</fullName>
    </alternativeName>
    <alternativeName>
        <fullName evidence="18 19">UDP-MurNAc-L-Ala-D-Glu:meso-diaminopimelate ligase</fullName>
    </alternativeName>
    <alternativeName>
        <fullName evidence="19">UDP-MurNAc-tripeptide synthetase</fullName>
    </alternativeName>
    <alternativeName>
        <fullName evidence="19">UDP-N-acetylmuramyl-tripeptide synthetase</fullName>
    </alternativeName>
</protein>
<evidence type="ECO:0000256" key="14">
    <source>
        <dbReference type="ARBA" id="ARBA00066633"/>
    </source>
</evidence>
<name>A0A9J6ZHH0_9BACL</name>
<keyword evidence="6 19" id="KW-0547">Nucleotide-binding</keyword>
<dbReference type="Pfam" id="PF02875">
    <property type="entry name" value="Mur_ligase_C"/>
    <property type="match status" value="1"/>
</dbReference>
<comment type="catalytic activity">
    <reaction evidence="12 19">
        <text>UDP-N-acetyl-alpha-D-muramoyl-L-alanyl-D-glutamate + meso-2,6-diaminopimelate + ATP = UDP-N-acetyl-alpha-D-muramoyl-L-alanyl-gamma-D-glutamyl-meso-2,6-diaminopimelate + ADP + phosphate + H(+)</text>
        <dbReference type="Rhea" id="RHEA:23676"/>
        <dbReference type="ChEBI" id="CHEBI:15378"/>
        <dbReference type="ChEBI" id="CHEBI:30616"/>
        <dbReference type="ChEBI" id="CHEBI:43474"/>
        <dbReference type="ChEBI" id="CHEBI:57791"/>
        <dbReference type="ChEBI" id="CHEBI:83900"/>
        <dbReference type="ChEBI" id="CHEBI:83905"/>
        <dbReference type="ChEBI" id="CHEBI:456216"/>
        <dbReference type="EC" id="6.3.2.13"/>
    </reaction>
</comment>
<feature type="binding site" evidence="19">
    <location>
        <position position="180"/>
    </location>
    <ligand>
        <name>UDP-N-acetyl-alpha-D-muramoyl-L-alanyl-D-glutamate</name>
        <dbReference type="ChEBI" id="CHEBI:83900"/>
    </ligand>
</feature>
<comment type="PTM">
    <text evidence="19">Carboxylation is probably crucial for Mg(2+) binding and, consequently, for the gamma-phosphate positioning of ATP.</text>
</comment>
<dbReference type="PANTHER" id="PTHR23135">
    <property type="entry name" value="MUR LIGASE FAMILY MEMBER"/>
    <property type="match status" value="1"/>
</dbReference>
<evidence type="ECO:0000256" key="12">
    <source>
        <dbReference type="ARBA" id="ARBA00050251"/>
    </source>
</evidence>
<evidence type="ECO:0000256" key="10">
    <source>
        <dbReference type="ARBA" id="ARBA00023306"/>
    </source>
</evidence>
<evidence type="ECO:0000259" key="21">
    <source>
        <dbReference type="Pfam" id="PF01225"/>
    </source>
</evidence>
<feature type="binding site" evidence="19">
    <location>
        <position position="188"/>
    </location>
    <ligand>
        <name>UDP-N-acetyl-alpha-D-muramoyl-L-alanyl-D-glutamate</name>
        <dbReference type="ChEBI" id="CHEBI:83900"/>
    </ligand>
</feature>
<dbReference type="GO" id="GO:0005737">
    <property type="term" value="C:cytoplasm"/>
    <property type="evidence" value="ECO:0007669"/>
    <property type="project" value="UniProtKB-SubCell"/>
</dbReference>
<dbReference type="PANTHER" id="PTHR23135:SF4">
    <property type="entry name" value="UDP-N-ACETYLMURAMOYL-L-ALANYL-D-GLUTAMATE--2,6-DIAMINOPIMELATE LIGASE MURE HOMOLOG, CHLOROPLASTIC"/>
    <property type="match status" value="1"/>
</dbReference>
<dbReference type="SUPFAM" id="SSF53244">
    <property type="entry name" value="MurD-like peptide ligases, peptide-binding domain"/>
    <property type="match status" value="1"/>
</dbReference>
<comment type="caution">
    <text evidence="19">Lacks conserved residue(s) required for the propagation of feature annotation.</text>
</comment>
<dbReference type="SUPFAM" id="SSF63418">
    <property type="entry name" value="MurE/MurF N-terminal domain"/>
    <property type="match status" value="1"/>
</dbReference>
<feature type="domain" description="Mur ligase central" evidence="23">
    <location>
        <begin position="109"/>
        <end position="312"/>
    </location>
</feature>
<feature type="binding site" evidence="19">
    <location>
        <begin position="408"/>
        <end position="411"/>
    </location>
    <ligand>
        <name>meso-2,6-diaminopimelate</name>
        <dbReference type="ChEBI" id="CHEBI:57791"/>
    </ligand>
</feature>
<dbReference type="Pfam" id="PF01225">
    <property type="entry name" value="Mur_ligase"/>
    <property type="match status" value="1"/>
</dbReference>
<keyword evidence="11 19" id="KW-0961">Cell wall biogenesis/degradation</keyword>
<evidence type="ECO:0000313" key="24">
    <source>
        <dbReference type="EMBL" id="URN95185.1"/>
    </source>
</evidence>
<keyword evidence="10 19" id="KW-0131">Cell cycle</keyword>
<evidence type="ECO:0000256" key="6">
    <source>
        <dbReference type="ARBA" id="ARBA00022741"/>
    </source>
</evidence>
<dbReference type="InterPro" id="IPR018109">
    <property type="entry name" value="Folylpolyglutamate_synth_CS"/>
</dbReference>
<dbReference type="SUPFAM" id="SSF53623">
    <property type="entry name" value="MurD-like peptide ligases, catalytic domain"/>
    <property type="match status" value="1"/>
</dbReference>
<feature type="binding site" evidence="19">
    <location>
        <position position="30"/>
    </location>
    <ligand>
        <name>UDP-N-acetyl-alpha-D-muramoyl-L-alanyl-D-glutamate</name>
        <dbReference type="ChEBI" id="CHEBI:83900"/>
    </ligand>
</feature>
<dbReference type="InterPro" id="IPR005761">
    <property type="entry name" value="UDP-N-AcMur-Glu-dNH2Pim_ligase"/>
</dbReference>
<feature type="short sequence motif" description="Meso-diaminopimelate recognition motif" evidence="19">
    <location>
        <begin position="408"/>
        <end position="411"/>
    </location>
</feature>
<evidence type="ECO:0000259" key="23">
    <source>
        <dbReference type="Pfam" id="PF08245"/>
    </source>
</evidence>
<dbReference type="Pfam" id="PF08245">
    <property type="entry name" value="Mur_ligase_M"/>
    <property type="match status" value="1"/>
</dbReference>